<dbReference type="EMBL" id="CM042061">
    <property type="protein sequence ID" value="KAI3673757.1"/>
    <property type="molecule type" value="Genomic_DNA"/>
</dbReference>
<gene>
    <name evidence="1" type="ORF">L6452_39887</name>
</gene>
<evidence type="ECO:0000313" key="2">
    <source>
        <dbReference type="Proteomes" id="UP001055879"/>
    </source>
</evidence>
<protein>
    <submittedName>
        <fullName evidence="1">Uncharacterized protein</fullName>
    </submittedName>
</protein>
<accession>A0ACB8XV78</accession>
<keyword evidence="2" id="KW-1185">Reference proteome</keyword>
<reference evidence="1 2" key="2">
    <citation type="journal article" date="2022" name="Mol. Ecol. Resour.">
        <title>The genomes of chicory, endive, great burdock and yacon provide insights into Asteraceae paleo-polyploidization history and plant inulin production.</title>
        <authorList>
            <person name="Fan W."/>
            <person name="Wang S."/>
            <person name="Wang H."/>
            <person name="Wang A."/>
            <person name="Jiang F."/>
            <person name="Liu H."/>
            <person name="Zhao H."/>
            <person name="Xu D."/>
            <person name="Zhang Y."/>
        </authorList>
    </citation>
    <scope>NUCLEOTIDE SEQUENCE [LARGE SCALE GENOMIC DNA]</scope>
    <source>
        <strain evidence="2">cv. Niubang</strain>
    </source>
</reference>
<sequence>MEFPIPWRKHRIKTDSLDDLPRSRIRTHIHRFSNEDIEAGIMFCAVDVGVSSSRQLPMQKAFGITKWEGLT</sequence>
<name>A0ACB8XV78_ARCLA</name>
<evidence type="ECO:0000313" key="1">
    <source>
        <dbReference type="EMBL" id="KAI3673757.1"/>
    </source>
</evidence>
<proteinExistence type="predicted"/>
<dbReference type="Proteomes" id="UP001055879">
    <property type="component" value="Linkage Group LG15"/>
</dbReference>
<organism evidence="1 2">
    <name type="scientific">Arctium lappa</name>
    <name type="common">Greater burdock</name>
    <name type="synonym">Lappa major</name>
    <dbReference type="NCBI Taxonomy" id="4217"/>
    <lineage>
        <taxon>Eukaryota</taxon>
        <taxon>Viridiplantae</taxon>
        <taxon>Streptophyta</taxon>
        <taxon>Embryophyta</taxon>
        <taxon>Tracheophyta</taxon>
        <taxon>Spermatophyta</taxon>
        <taxon>Magnoliopsida</taxon>
        <taxon>eudicotyledons</taxon>
        <taxon>Gunneridae</taxon>
        <taxon>Pentapetalae</taxon>
        <taxon>asterids</taxon>
        <taxon>campanulids</taxon>
        <taxon>Asterales</taxon>
        <taxon>Asteraceae</taxon>
        <taxon>Carduoideae</taxon>
        <taxon>Cardueae</taxon>
        <taxon>Arctiinae</taxon>
        <taxon>Arctium</taxon>
    </lineage>
</organism>
<reference evidence="2" key="1">
    <citation type="journal article" date="2022" name="Mol. Ecol. Resour.">
        <title>The genomes of chicory, endive, great burdock and yacon provide insights into Asteraceae palaeo-polyploidization history and plant inulin production.</title>
        <authorList>
            <person name="Fan W."/>
            <person name="Wang S."/>
            <person name="Wang H."/>
            <person name="Wang A."/>
            <person name="Jiang F."/>
            <person name="Liu H."/>
            <person name="Zhao H."/>
            <person name="Xu D."/>
            <person name="Zhang Y."/>
        </authorList>
    </citation>
    <scope>NUCLEOTIDE SEQUENCE [LARGE SCALE GENOMIC DNA]</scope>
    <source>
        <strain evidence="2">cv. Niubang</strain>
    </source>
</reference>
<comment type="caution">
    <text evidence="1">The sequence shown here is derived from an EMBL/GenBank/DDBJ whole genome shotgun (WGS) entry which is preliminary data.</text>
</comment>